<dbReference type="InterPro" id="IPR026349">
    <property type="entry name" value="CHP04255"/>
</dbReference>
<reference evidence="1" key="1">
    <citation type="journal article" date="2021" name="PeerJ">
        <title>Extensive microbial diversity within the chicken gut microbiome revealed by metagenomics and culture.</title>
        <authorList>
            <person name="Gilroy R."/>
            <person name="Ravi A."/>
            <person name="Getino M."/>
            <person name="Pursley I."/>
            <person name="Horton D.L."/>
            <person name="Alikhan N.F."/>
            <person name="Baker D."/>
            <person name="Gharbi K."/>
            <person name="Hall N."/>
            <person name="Watson M."/>
            <person name="Adriaenssens E.M."/>
            <person name="Foster-Nyarko E."/>
            <person name="Jarju S."/>
            <person name="Secka A."/>
            <person name="Antonio M."/>
            <person name="Oren A."/>
            <person name="Chaudhuri R.R."/>
            <person name="La Ragione R."/>
            <person name="Hildebrand F."/>
            <person name="Pallen M.J."/>
        </authorList>
    </citation>
    <scope>NUCLEOTIDE SEQUENCE</scope>
    <source>
        <strain evidence="1">Gambia16-554</strain>
    </source>
</reference>
<sequence length="242" mass="27755">MTQIPKKLNKCPLVDVIFEMRFNPIVPQEVVFPMIYNQISGDFGPIEALPASQIPLPVRNNDPTLEFVPLFRLRSRQNQNHIIQIGTKVVSWSSSPVYSGWEDFKKYLESGLSKVISSGAFSYITRIGFRAINFFENENIFKKLRLKILLGDEEIPYNQTMLRTEMVNNDFISTVQIMNDANVHLLASRKKGSLIDIDTSFMLNSIDLKVAEEKISKAHSIEKEVFFSLLRPELLESLEPEQ</sequence>
<reference evidence="1" key="2">
    <citation type="submission" date="2021-04" db="EMBL/GenBank/DDBJ databases">
        <authorList>
            <person name="Gilroy R."/>
        </authorList>
    </citation>
    <scope>NUCLEOTIDE SEQUENCE</scope>
    <source>
        <strain evidence="1">Gambia16-554</strain>
    </source>
</reference>
<organism evidence="1 2">
    <name type="scientific">Candidatus Coprenecus stercoravium</name>
    <dbReference type="NCBI Taxonomy" id="2840735"/>
    <lineage>
        <taxon>Bacteria</taxon>
        <taxon>Pseudomonadati</taxon>
        <taxon>Bacteroidota</taxon>
        <taxon>Bacteroidia</taxon>
        <taxon>Bacteroidales</taxon>
        <taxon>Rikenellaceae</taxon>
        <taxon>Rikenellaceae incertae sedis</taxon>
        <taxon>Candidatus Coprenecus</taxon>
    </lineage>
</organism>
<comment type="caution">
    <text evidence="1">The sequence shown here is derived from an EMBL/GenBank/DDBJ whole genome shotgun (WGS) entry which is preliminary data.</text>
</comment>
<dbReference type="AlphaFoldDB" id="A0A9D2KB50"/>
<dbReference type="NCBIfam" id="TIGR04255">
    <property type="entry name" value="sporadTIGR04255"/>
    <property type="match status" value="1"/>
</dbReference>
<dbReference type="Proteomes" id="UP000824115">
    <property type="component" value="Unassembled WGS sequence"/>
</dbReference>
<proteinExistence type="predicted"/>
<dbReference type="EMBL" id="DXAW01000096">
    <property type="protein sequence ID" value="HIZ85957.1"/>
    <property type="molecule type" value="Genomic_DNA"/>
</dbReference>
<evidence type="ECO:0000313" key="1">
    <source>
        <dbReference type="EMBL" id="HIZ85957.1"/>
    </source>
</evidence>
<name>A0A9D2KB50_9BACT</name>
<protein>
    <submittedName>
        <fullName evidence="1">TIGR04255 family protein</fullName>
    </submittedName>
</protein>
<evidence type="ECO:0000313" key="2">
    <source>
        <dbReference type="Proteomes" id="UP000824115"/>
    </source>
</evidence>
<accession>A0A9D2KB50</accession>
<gene>
    <name evidence="1" type="ORF">IAC04_05665</name>
</gene>